<evidence type="ECO:0000313" key="2">
    <source>
        <dbReference type="EMBL" id="THX37419.1"/>
    </source>
</evidence>
<sequence>RYKPKHARSGLRTFYLAFQLQIPHRLVFLLAPVMDGRGRRNIPINIARHVVQSLFLSSQKVKSRFLAHNVTLLSFSRPGFSSGD</sequence>
<dbReference type="Proteomes" id="UP000308953">
    <property type="component" value="Unassembled WGS sequence"/>
</dbReference>
<name>A0A4S8ZKW5_AURPU</name>
<accession>A0A4S8ZKW5</accession>
<dbReference type="EMBL" id="QZAN01000006">
    <property type="protein sequence ID" value="THW66690.1"/>
    <property type="molecule type" value="Genomic_DNA"/>
</dbReference>
<gene>
    <name evidence="2" type="ORF">D6D10_05915</name>
    <name evidence="1" type="ORF">D6D20_01094</name>
</gene>
<evidence type="ECO:0000313" key="1">
    <source>
        <dbReference type="EMBL" id="THW66690.1"/>
    </source>
</evidence>
<evidence type="ECO:0000313" key="3">
    <source>
        <dbReference type="Proteomes" id="UP000308953"/>
    </source>
</evidence>
<feature type="non-terminal residue" evidence="1">
    <location>
        <position position="1"/>
    </location>
</feature>
<dbReference type="AlphaFoldDB" id="A0A4S8ZKW5"/>
<dbReference type="Proteomes" id="UP000310421">
    <property type="component" value="Unassembled WGS sequence"/>
</dbReference>
<reference evidence="3 4" key="1">
    <citation type="submission" date="2018-10" db="EMBL/GenBank/DDBJ databases">
        <title>Fifty Aureobasidium pullulans genomes reveal a recombining polyextremotolerant generalist.</title>
        <authorList>
            <person name="Gostincar C."/>
            <person name="Turk M."/>
            <person name="Zajc J."/>
            <person name="Gunde-Cimerman N."/>
        </authorList>
    </citation>
    <scope>NUCLEOTIDE SEQUENCE [LARGE SCALE GENOMIC DNA]</scope>
    <source>
        <strain evidence="1 4">EXF-10751</strain>
        <strain evidence="2 3">EXF-9785</strain>
    </source>
</reference>
<protein>
    <submittedName>
        <fullName evidence="1">Uncharacterized protein</fullName>
    </submittedName>
</protein>
<proteinExistence type="predicted"/>
<evidence type="ECO:0000313" key="4">
    <source>
        <dbReference type="Proteomes" id="UP000310421"/>
    </source>
</evidence>
<dbReference type="EMBL" id="QZAV01000132">
    <property type="protein sequence ID" value="THX37419.1"/>
    <property type="molecule type" value="Genomic_DNA"/>
</dbReference>
<comment type="caution">
    <text evidence="1">The sequence shown here is derived from an EMBL/GenBank/DDBJ whole genome shotgun (WGS) entry which is preliminary data.</text>
</comment>
<organism evidence="1 4">
    <name type="scientific">Aureobasidium pullulans</name>
    <name type="common">Black yeast</name>
    <name type="synonym">Pullularia pullulans</name>
    <dbReference type="NCBI Taxonomy" id="5580"/>
    <lineage>
        <taxon>Eukaryota</taxon>
        <taxon>Fungi</taxon>
        <taxon>Dikarya</taxon>
        <taxon>Ascomycota</taxon>
        <taxon>Pezizomycotina</taxon>
        <taxon>Dothideomycetes</taxon>
        <taxon>Dothideomycetidae</taxon>
        <taxon>Dothideales</taxon>
        <taxon>Saccotheciaceae</taxon>
        <taxon>Aureobasidium</taxon>
    </lineage>
</organism>